<dbReference type="Gene3D" id="3.40.430.10">
    <property type="entry name" value="Dihydrofolate Reductase, subunit A"/>
    <property type="match status" value="1"/>
</dbReference>
<name>C0EE44_9FIRM</name>
<dbReference type="InterPro" id="IPR024072">
    <property type="entry name" value="DHFR-like_dom_sf"/>
</dbReference>
<dbReference type="eggNOG" id="COG0262">
    <property type="taxonomic scope" value="Bacteria"/>
</dbReference>
<dbReference type="GO" id="GO:0009231">
    <property type="term" value="P:riboflavin biosynthetic process"/>
    <property type="evidence" value="ECO:0007669"/>
    <property type="project" value="InterPro"/>
</dbReference>
<feature type="compositionally biased region" description="Polar residues" evidence="1">
    <location>
        <begin position="11"/>
        <end position="21"/>
    </location>
</feature>
<evidence type="ECO:0000313" key="3">
    <source>
        <dbReference type="EMBL" id="EEG30192.1"/>
    </source>
</evidence>
<dbReference type="SUPFAM" id="SSF53597">
    <property type="entry name" value="Dihydrofolate reductase-like"/>
    <property type="match status" value="1"/>
</dbReference>
<evidence type="ECO:0000259" key="2">
    <source>
        <dbReference type="Pfam" id="PF01872"/>
    </source>
</evidence>
<accession>C0EE44</accession>
<dbReference type="InterPro" id="IPR050765">
    <property type="entry name" value="Riboflavin_Biosynth_HTPR"/>
</dbReference>
<proteinExistence type="predicted"/>
<dbReference type="PANTHER" id="PTHR38011">
    <property type="entry name" value="DIHYDROFOLATE REDUCTASE FAMILY PROTEIN (AFU_ORTHOLOGUE AFUA_8G06820)"/>
    <property type="match status" value="1"/>
</dbReference>
<dbReference type="GO" id="GO:0008703">
    <property type="term" value="F:5-amino-6-(5-phosphoribosylamino)uracil reductase activity"/>
    <property type="evidence" value="ECO:0007669"/>
    <property type="project" value="InterPro"/>
</dbReference>
<dbReference type="EMBL" id="ACEC01000067">
    <property type="protein sequence ID" value="EEG30192.1"/>
    <property type="molecule type" value="Genomic_DNA"/>
</dbReference>
<protein>
    <submittedName>
        <fullName evidence="3">Riboflavin biosynthesis protein RibD C-terminal domain protein</fullName>
    </submittedName>
</protein>
<evidence type="ECO:0000256" key="1">
    <source>
        <dbReference type="SAM" id="MobiDB-lite"/>
    </source>
</evidence>
<organism evidence="3 4">
    <name type="scientific">[Clostridium] methylpentosum DSM 5476</name>
    <dbReference type="NCBI Taxonomy" id="537013"/>
    <lineage>
        <taxon>Bacteria</taxon>
        <taxon>Bacillati</taxon>
        <taxon>Bacillota</taxon>
        <taxon>Clostridia</taxon>
        <taxon>Eubacteriales</taxon>
        <taxon>Oscillospiraceae</taxon>
        <taxon>Oscillospiraceae incertae sedis</taxon>
    </lineage>
</organism>
<dbReference type="AlphaFoldDB" id="C0EE44"/>
<dbReference type="HOGENOM" id="CLU_043966_4_0_9"/>
<dbReference type="Proteomes" id="UP000003340">
    <property type="component" value="Unassembled WGS sequence"/>
</dbReference>
<gene>
    <name evidence="3" type="ORF">CLOSTMETH_02123</name>
</gene>
<dbReference type="Pfam" id="PF01872">
    <property type="entry name" value="RibD_C"/>
    <property type="match status" value="1"/>
</dbReference>
<dbReference type="PANTHER" id="PTHR38011:SF11">
    <property type="entry name" value="2,5-DIAMINO-6-RIBOSYLAMINO-4(3H)-PYRIMIDINONE 5'-PHOSPHATE REDUCTASE"/>
    <property type="match status" value="1"/>
</dbReference>
<keyword evidence="4" id="KW-1185">Reference proteome</keyword>
<reference evidence="3 4" key="2">
    <citation type="submission" date="2009-02" db="EMBL/GenBank/DDBJ databases">
        <title>Draft genome sequence of Clostridium methylpentosum (DSM 5476).</title>
        <authorList>
            <person name="Sudarsanam P."/>
            <person name="Ley R."/>
            <person name="Guruge J."/>
            <person name="Turnbaugh P.J."/>
            <person name="Mahowald M."/>
            <person name="Liep D."/>
            <person name="Gordon J."/>
        </authorList>
    </citation>
    <scope>NUCLEOTIDE SEQUENCE [LARGE SCALE GENOMIC DNA]</scope>
    <source>
        <strain evidence="3 4">DSM 5476</strain>
    </source>
</reference>
<feature type="region of interest" description="Disordered" evidence="1">
    <location>
        <begin position="1"/>
        <end position="23"/>
    </location>
</feature>
<sequence length="208" mass="23171">MQLKNGAGLNSEASSRTSQCGVSLKKTEESMKRKVILYLGVSLDGYLADADGGVDWLEVYHPGGAEDDEYRAFFEGVDTILMGMKTYLQIVTELSPNNWPYRKKKSVVFTHRKMHSTEFVEFVSGDAADFVSQLRKQQGKDIWVCGGAELVSQLIQADAIDVYDITILPVLLGSGIPLFRQGNPLTELRLEQLKACGSSIRAIYTRRR</sequence>
<dbReference type="InterPro" id="IPR002734">
    <property type="entry name" value="RibDG_C"/>
</dbReference>
<feature type="domain" description="Bacterial bifunctional deaminase-reductase C-terminal" evidence="2">
    <location>
        <begin position="33"/>
        <end position="199"/>
    </location>
</feature>
<reference evidence="3 4" key="1">
    <citation type="submission" date="2009-01" db="EMBL/GenBank/DDBJ databases">
        <authorList>
            <person name="Fulton L."/>
            <person name="Clifton S."/>
            <person name="Fulton B."/>
            <person name="Xu J."/>
            <person name="Minx P."/>
            <person name="Pepin K.H."/>
            <person name="Johnson M."/>
            <person name="Bhonagiri V."/>
            <person name="Nash W.E."/>
            <person name="Mardis E.R."/>
            <person name="Wilson R.K."/>
        </authorList>
    </citation>
    <scope>NUCLEOTIDE SEQUENCE [LARGE SCALE GENOMIC DNA]</scope>
    <source>
        <strain evidence="3 4">DSM 5476</strain>
    </source>
</reference>
<evidence type="ECO:0000313" key="4">
    <source>
        <dbReference type="Proteomes" id="UP000003340"/>
    </source>
</evidence>
<dbReference type="STRING" id="537013.CLOSTMETH_02123"/>
<comment type="caution">
    <text evidence="3">The sequence shown here is derived from an EMBL/GenBank/DDBJ whole genome shotgun (WGS) entry which is preliminary data.</text>
</comment>